<dbReference type="InterPro" id="IPR011009">
    <property type="entry name" value="Kinase-like_dom_sf"/>
</dbReference>
<organism evidence="16 17">
    <name type="scientific">Medicago truncatula</name>
    <name type="common">Barrel medic</name>
    <name type="synonym">Medicago tribuloides</name>
    <dbReference type="NCBI Taxonomy" id="3880"/>
    <lineage>
        <taxon>Eukaryota</taxon>
        <taxon>Viridiplantae</taxon>
        <taxon>Streptophyta</taxon>
        <taxon>Embryophyta</taxon>
        <taxon>Tracheophyta</taxon>
        <taxon>Spermatophyta</taxon>
        <taxon>Magnoliopsida</taxon>
        <taxon>eudicotyledons</taxon>
        <taxon>Gunneridae</taxon>
        <taxon>Pentapetalae</taxon>
        <taxon>rosids</taxon>
        <taxon>fabids</taxon>
        <taxon>Fabales</taxon>
        <taxon>Fabaceae</taxon>
        <taxon>Papilionoideae</taxon>
        <taxon>50 kb inversion clade</taxon>
        <taxon>NPAAA clade</taxon>
        <taxon>Hologalegina</taxon>
        <taxon>IRL clade</taxon>
        <taxon>Trifolieae</taxon>
        <taxon>Medicago</taxon>
    </lineage>
</organism>
<reference evidence="17" key="1">
    <citation type="journal article" date="2018" name="Nat. Plants">
        <title>Whole-genome landscape of Medicago truncatula symbiotic genes.</title>
        <authorList>
            <person name="Pecrix Y."/>
            <person name="Staton S.E."/>
            <person name="Sallet E."/>
            <person name="Lelandais-Briere C."/>
            <person name="Moreau S."/>
            <person name="Carrere S."/>
            <person name="Blein T."/>
            <person name="Jardinaud M.F."/>
            <person name="Latrasse D."/>
            <person name="Zouine M."/>
            <person name="Zahm M."/>
            <person name="Kreplak J."/>
            <person name="Mayjonade B."/>
            <person name="Satge C."/>
            <person name="Perez M."/>
            <person name="Cauet S."/>
            <person name="Marande W."/>
            <person name="Chantry-Darmon C."/>
            <person name="Lopez-Roques C."/>
            <person name="Bouchez O."/>
            <person name="Berard A."/>
            <person name="Debelle F."/>
            <person name="Munos S."/>
            <person name="Bendahmane A."/>
            <person name="Berges H."/>
            <person name="Niebel A."/>
            <person name="Buitink J."/>
            <person name="Frugier F."/>
            <person name="Benhamed M."/>
            <person name="Crespi M."/>
            <person name="Gouzy J."/>
            <person name="Gamas P."/>
        </authorList>
    </citation>
    <scope>NUCLEOTIDE SEQUENCE [LARGE SCALE GENOMIC DNA]</scope>
    <source>
        <strain evidence="17">cv. Jemalong A17</strain>
    </source>
</reference>
<evidence type="ECO:0000256" key="8">
    <source>
        <dbReference type="ARBA" id="ARBA00022777"/>
    </source>
</evidence>
<evidence type="ECO:0000256" key="10">
    <source>
        <dbReference type="ARBA" id="ARBA00022989"/>
    </source>
</evidence>
<sequence length="199" mass="22478">MTQVGNDINSLESLQFEFAEIEAATNRFAADNRIGKGGFGEVYKGILLDGQEIAVKRLTSSSGQGAVEFKNEVHVIAKLQHRNLVRLLGFCLEDEEKILIFEYVPNKSLDYFLFDPQKRKLLSWSQRQKIIKGVARGILYLHEDSRLKIIHRDLKPSDVLLDGNMNPKISDFGMARIVSVDQIEENTCTIVGTYGYISP</sequence>
<dbReference type="SUPFAM" id="SSF56112">
    <property type="entry name" value="Protein kinase-like (PK-like)"/>
    <property type="match status" value="1"/>
</dbReference>
<keyword evidence="2" id="KW-0723">Serine/threonine-protein kinase</keyword>
<dbReference type="GO" id="GO:0016020">
    <property type="term" value="C:membrane"/>
    <property type="evidence" value="ECO:0007669"/>
    <property type="project" value="UniProtKB-SubCell"/>
</dbReference>
<dbReference type="PANTHER" id="PTHR27002">
    <property type="entry name" value="RECEPTOR-LIKE SERINE/THREONINE-PROTEIN KINASE SD1-8"/>
    <property type="match status" value="1"/>
</dbReference>
<dbReference type="EMBL" id="PSQE01000001">
    <property type="protein sequence ID" value="RHN82099.1"/>
    <property type="molecule type" value="Genomic_DNA"/>
</dbReference>
<evidence type="ECO:0000313" key="16">
    <source>
        <dbReference type="EMBL" id="RHN82099.1"/>
    </source>
</evidence>
<protein>
    <recommendedName>
        <fullName evidence="15">Protein kinase domain-containing protein</fullName>
    </recommendedName>
</protein>
<dbReference type="FunFam" id="3.30.200.20:FF:000727">
    <property type="entry name" value="Cysteine-rich RLK (RECEPTOR-like protein kinase) 23"/>
    <property type="match status" value="1"/>
</dbReference>
<dbReference type="Gene3D" id="1.10.510.10">
    <property type="entry name" value="Transferase(Phosphotransferase) domain 1"/>
    <property type="match status" value="1"/>
</dbReference>
<evidence type="ECO:0000256" key="11">
    <source>
        <dbReference type="ARBA" id="ARBA00023136"/>
    </source>
</evidence>
<keyword evidence="13" id="KW-0325">Glycoprotein</keyword>
<feature type="domain" description="Protein kinase" evidence="15">
    <location>
        <begin position="28"/>
        <end position="199"/>
    </location>
</feature>
<evidence type="ECO:0000256" key="4">
    <source>
        <dbReference type="ARBA" id="ARBA00022692"/>
    </source>
</evidence>
<keyword evidence="5" id="KW-0732">Signal</keyword>
<dbReference type="PANTHER" id="PTHR27002:SF1108">
    <property type="entry name" value="CYSTEINE-RICH RECEPTOR-KINASE-LIKE PROTEIN"/>
    <property type="match status" value="1"/>
</dbReference>
<evidence type="ECO:0000256" key="3">
    <source>
        <dbReference type="ARBA" id="ARBA00022679"/>
    </source>
</evidence>
<evidence type="ECO:0000259" key="15">
    <source>
        <dbReference type="PROSITE" id="PS50011"/>
    </source>
</evidence>
<keyword evidence="10" id="KW-1133">Transmembrane helix</keyword>
<proteinExistence type="predicted"/>
<evidence type="ECO:0000256" key="13">
    <source>
        <dbReference type="ARBA" id="ARBA00023180"/>
    </source>
</evidence>
<dbReference type="Proteomes" id="UP000265566">
    <property type="component" value="Chromosome 1"/>
</dbReference>
<dbReference type="Gene3D" id="3.30.200.20">
    <property type="entry name" value="Phosphorylase Kinase, domain 1"/>
    <property type="match status" value="1"/>
</dbReference>
<dbReference type="InterPro" id="IPR017441">
    <property type="entry name" value="Protein_kinase_ATP_BS"/>
</dbReference>
<evidence type="ECO:0000256" key="14">
    <source>
        <dbReference type="PROSITE-ProRule" id="PRU10141"/>
    </source>
</evidence>
<name>A0A396JUW7_MEDTR</name>
<dbReference type="PROSITE" id="PS00107">
    <property type="entry name" value="PROTEIN_KINASE_ATP"/>
    <property type="match status" value="1"/>
</dbReference>
<dbReference type="Gramene" id="rna6223">
    <property type="protein sequence ID" value="RHN82099.1"/>
    <property type="gene ID" value="gene6223"/>
</dbReference>
<keyword evidence="12" id="KW-0675">Receptor</keyword>
<comment type="caution">
    <text evidence="16">The sequence shown here is derived from an EMBL/GenBank/DDBJ whole genome shotgun (WGS) entry which is preliminary data.</text>
</comment>
<evidence type="ECO:0000256" key="5">
    <source>
        <dbReference type="ARBA" id="ARBA00022729"/>
    </source>
</evidence>
<keyword evidence="3 16" id="KW-0808">Transferase</keyword>
<keyword evidence="11" id="KW-0472">Membrane</keyword>
<dbReference type="GO" id="GO:0005524">
    <property type="term" value="F:ATP binding"/>
    <property type="evidence" value="ECO:0007669"/>
    <property type="project" value="UniProtKB-UniRule"/>
</dbReference>
<evidence type="ECO:0000256" key="1">
    <source>
        <dbReference type="ARBA" id="ARBA00004167"/>
    </source>
</evidence>
<comment type="subcellular location">
    <subcellularLocation>
        <location evidence="1">Membrane</location>
        <topology evidence="1">Single-pass membrane protein</topology>
    </subcellularLocation>
</comment>
<dbReference type="Pfam" id="PF00069">
    <property type="entry name" value="Pkinase"/>
    <property type="match status" value="1"/>
</dbReference>
<evidence type="ECO:0000256" key="2">
    <source>
        <dbReference type="ARBA" id="ARBA00022527"/>
    </source>
</evidence>
<evidence type="ECO:0000256" key="12">
    <source>
        <dbReference type="ARBA" id="ARBA00023170"/>
    </source>
</evidence>
<keyword evidence="8" id="KW-0418">Kinase</keyword>
<evidence type="ECO:0000313" key="17">
    <source>
        <dbReference type="Proteomes" id="UP000265566"/>
    </source>
</evidence>
<accession>A0A396JUW7</accession>
<evidence type="ECO:0000256" key="7">
    <source>
        <dbReference type="ARBA" id="ARBA00022741"/>
    </source>
</evidence>
<dbReference type="FunFam" id="1.10.510.10:FF:001019">
    <property type="entry name" value="G-type lectin S-receptor-like serine/threonine-protein kinase B120"/>
    <property type="match status" value="1"/>
</dbReference>
<dbReference type="GO" id="GO:0004674">
    <property type="term" value="F:protein serine/threonine kinase activity"/>
    <property type="evidence" value="ECO:0007669"/>
    <property type="project" value="UniProtKB-KW"/>
</dbReference>
<keyword evidence="7 14" id="KW-0547">Nucleotide-binding</keyword>
<dbReference type="AlphaFoldDB" id="A0A396JUW7"/>
<keyword evidence="6" id="KW-0677">Repeat</keyword>
<dbReference type="PROSITE" id="PS50011">
    <property type="entry name" value="PROTEIN_KINASE_DOM"/>
    <property type="match status" value="1"/>
</dbReference>
<keyword evidence="9 14" id="KW-0067">ATP-binding</keyword>
<evidence type="ECO:0000256" key="9">
    <source>
        <dbReference type="ARBA" id="ARBA00022840"/>
    </source>
</evidence>
<evidence type="ECO:0000256" key="6">
    <source>
        <dbReference type="ARBA" id="ARBA00022737"/>
    </source>
</evidence>
<dbReference type="InterPro" id="IPR000719">
    <property type="entry name" value="Prot_kinase_dom"/>
</dbReference>
<feature type="binding site" evidence="14">
    <location>
        <position position="56"/>
    </location>
    <ligand>
        <name>ATP</name>
        <dbReference type="ChEBI" id="CHEBI:30616"/>
    </ligand>
</feature>
<keyword evidence="4" id="KW-0812">Transmembrane</keyword>
<gene>
    <name evidence="16" type="ORF">MtrunA17_Chr1g0206211</name>
</gene>